<reference evidence="1 2" key="1">
    <citation type="submission" date="2007-03" db="EMBL/GenBank/DDBJ databases">
        <authorList>
            <person name="Fulton L."/>
            <person name="Clifton S."/>
            <person name="Fulton B."/>
            <person name="Xu J."/>
            <person name="Minx P."/>
            <person name="Pepin K.H."/>
            <person name="Johnson M."/>
            <person name="Thiruvilangam P."/>
            <person name="Bhonagiri V."/>
            <person name="Nash W.E."/>
            <person name="Mardis E.R."/>
            <person name="Wilson R.K."/>
        </authorList>
    </citation>
    <scope>NUCLEOTIDE SEQUENCE [LARGE SCALE GENOMIC DNA]</scope>
    <source>
        <strain evidence="2">ATCC 8483 / DSM 1896 / JCM 5824 / BCRC 10623 / CCUG 4943 / NCTC 11153</strain>
    </source>
</reference>
<gene>
    <name evidence="1" type="ORF">BACOVA_05514</name>
</gene>
<protein>
    <submittedName>
        <fullName evidence="1">Uncharacterized protein</fullName>
    </submittedName>
</protein>
<proteinExistence type="predicted"/>
<name>A0AAN3D5D6_BACO1</name>
<reference evidence="2" key="2">
    <citation type="submission" date="2007-04" db="EMBL/GenBank/DDBJ databases">
        <title>Draft genome sequence of Bacteroides ovatus (ATCC 8483).</title>
        <authorList>
            <person name="Sudarsanam P."/>
            <person name="Ley R."/>
            <person name="Guruge J."/>
            <person name="Turnbaugh P.J."/>
            <person name="Mahowald M."/>
            <person name="Liep D."/>
            <person name="Gordon J."/>
        </authorList>
    </citation>
    <scope>NUCLEOTIDE SEQUENCE [LARGE SCALE GENOMIC DNA]</scope>
    <source>
        <strain evidence="2">ATCC 8483 / DSM 1896 / JCM 5824 / BCRC 10623 / CCUG 4943 / NCTC 11153</strain>
    </source>
</reference>
<organism evidence="1 2">
    <name type="scientific">Bacteroides ovatus (strain ATCC 8483 / DSM 1896 / JCM 5824 / BCRC 10623 / CCUG 4943 / NCTC 11153)</name>
    <dbReference type="NCBI Taxonomy" id="411476"/>
    <lineage>
        <taxon>Bacteria</taxon>
        <taxon>Pseudomonadati</taxon>
        <taxon>Bacteroidota</taxon>
        <taxon>Bacteroidia</taxon>
        <taxon>Bacteroidales</taxon>
        <taxon>Bacteroidaceae</taxon>
        <taxon>Bacteroides</taxon>
    </lineage>
</organism>
<evidence type="ECO:0000313" key="2">
    <source>
        <dbReference type="Proteomes" id="UP000005475"/>
    </source>
</evidence>
<dbReference type="EMBL" id="AAXF02000054">
    <property type="protein sequence ID" value="EDO09651.1"/>
    <property type="molecule type" value="Genomic_DNA"/>
</dbReference>
<evidence type="ECO:0000313" key="1">
    <source>
        <dbReference type="EMBL" id="EDO09651.1"/>
    </source>
</evidence>
<accession>A0AAN3D5D6</accession>
<sequence>MRIKKGCVSVLTQPPALQRSAQVYMMQIAILSFLKKSILVRNILIGNILRRLFFLYFSIPNGL</sequence>
<dbReference type="AlphaFoldDB" id="A0AAN3D5D6"/>
<dbReference type="Proteomes" id="UP000005475">
    <property type="component" value="Unassembled WGS sequence"/>
</dbReference>
<comment type="caution">
    <text evidence="1">The sequence shown here is derived from an EMBL/GenBank/DDBJ whole genome shotgun (WGS) entry which is preliminary data.</text>
</comment>